<evidence type="ECO:0000259" key="10">
    <source>
        <dbReference type="Pfam" id="PF12371"/>
    </source>
</evidence>
<feature type="compositionally biased region" description="Low complexity" evidence="7">
    <location>
        <begin position="1262"/>
        <end position="1271"/>
    </location>
</feature>
<dbReference type="InterPro" id="IPR022113">
    <property type="entry name" value="TMEM131L_N"/>
</dbReference>
<keyword evidence="3 8" id="KW-0812">Transmembrane</keyword>
<dbReference type="Gene3D" id="2.60.40.10">
    <property type="entry name" value="Immunoglobulins"/>
    <property type="match status" value="1"/>
</dbReference>
<feature type="domain" description="Transmembrane protein 131-like N-terminal" evidence="10">
    <location>
        <begin position="70"/>
        <end position="152"/>
    </location>
</feature>
<feature type="region of interest" description="Disordered" evidence="7">
    <location>
        <begin position="1195"/>
        <end position="1356"/>
    </location>
</feature>
<proteinExistence type="inferred from homology"/>
<feature type="compositionally biased region" description="Basic and acidic residues" evidence="7">
    <location>
        <begin position="1205"/>
        <end position="1220"/>
    </location>
</feature>
<reference evidence="15 16" key="1">
    <citation type="journal article" date="2024" name="BMC Genomics">
        <title>De novo assembly and annotation of Popillia japonica's genome with initial clues to its potential as an invasive pest.</title>
        <authorList>
            <person name="Cucini C."/>
            <person name="Boschi S."/>
            <person name="Funari R."/>
            <person name="Cardaioli E."/>
            <person name="Iannotti N."/>
            <person name="Marturano G."/>
            <person name="Paoli F."/>
            <person name="Bruttini M."/>
            <person name="Carapelli A."/>
            <person name="Frati F."/>
            <person name="Nardi F."/>
        </authorList>
    </citation>
    <scope>NUCLEOTIDE SEQUENCE [LARGE SCALE GENOMIC DNA]</scope>
    <source>
        <strain evidence="15">DMR45628</strain>
    </source>
</reference>
<keyword evidence="6 8" id="KW-0472">Membrane</keyword>
<evidence type="ECO:0000313" key="16">
    <source>
        <dbReference type="Proteomes" id="UP001458880"/>
    </source>
</evidence>
<organism evidence="15 16">
    <name type="scientific">Popillia japonica</name>
    <name type="common">Japanese beetle</name>
    <dbReference type="NCBI Taxonomy" id="7064"/>
    <lineage>
        <taxon>Eukaryota</taxon>
        <taxon>Metazoa</taxon>
        <taxon>Ecdysozoa</taxon>
        <taxon>Arthropoda</taxon>
        <taxon>Hexapoda</taxon>
        <taxon>Insecta</taxon>
        <taxon>Pterygota</taxon>
        <taxon>Neoptera</taxon>
        <taxon>Endopterygota</taxon>
        <taxon>Coleoptera</taxon>
        <taxon>Polyphaga</taxon>
        <taxon>Scarabaeiformia</taxon>
        <taxon>Scarabaeidae</taxon>
        <taxon>Rutelinae</taxon>
        <taxon>Popillia</taxon>
    </lineage>
</organism>
<feature type="domain" description="TMEM131L third Ig-like" evidence="12">
    <location>
        <begin position="398"/>
        <end position="496"/>
    </location>
</feature>
<feature type="region of interest" description="Disordered" evidence="7">
    <location>
        <begin position="1136"/>
        <end position="1162"/>
    </location>
</feature>
<dbReference type="Pfam" id="PF12371">
    <property type="entry name" value="TMEM131_like_N"/>
    <property type="match status" value="1"/>
</dbReference>
<comment type="caution">
    <text evidence="15">The sequence shown here is derived from an EMBL/GenBank/DDBJ whole genome shotgun (WGS) entry which is preliminary data.</text>
</comment>
<dbReference type="InterPro" id="IPR055436">
    <property type="entry name" value="Ig_TMEM131L_4"/>
</dbReference>
<feature type="domain" description="TMEM131 second Ig-like" evidence="11">
    <location>
        <begin position="169"/>
        <end position="258"/>
    </location>
</feature>
<evidence type="ECO:0000259" key="13">
    <source>
        <dbReference type="Pfam" id="PF24499"/>
    </source>
</evidence>
<keyword evidence="4 9" id="KW-0732">Signal</keyword>
<evidence type="ECO:0000256" key="1">
    <source>
        <dbReference type="ARBA" id="ARBA00004479"/>
    </source>
</evidence>
<evidence type="ECO:0000313" key="15">
    <source>
        <dbReference type="EMBL" id="KAK9739469.1"/>
    </source>
</evidence>
<protein>
    <submittedName>
        <fullName evidence="15">Transmembrane protein 131-like</fullName>
    </submittedName>
</protein>
<evidence type="ECO:0000256" key="7">
    <source>
        <dbReference type="SAM" id="MobiDB-lite"/>
    </source>
</evidence>
<feature type="compositionally biased region" description="Basic and acidic residues" evidence="7">
    <location>
        <begin position="1229"/>
        <end position="1249"/>
    </location>
</feature>
<feature type="signal peptide" evidence="9">
    <location>
        <begin position="1"/>
        <end position="22"/>
    </location>
</feature>
<evidence type="ECO:0000256" key="6">
    <source>
        <dbReference type="ARBA" id="ARBA00023136"/>
    </source>
</evidence>
<dbReference type="InterPro" id="IPR055437">
    <property type="entry name" value="TMEM131L_Ig_5"/>
</dbReference>
<evidence type="ECO:0000256" key="8">
    <source>
        <dbReference type="SAM" id="Phobius"/>
    </source>
</evidence>
<evidence type="ECO:0000259" key="12">
    <source>
        <dbReference type="Pfam" id="PF24498"/>
    </source>
</evidence>
<feature type="domain" description="TMEM131L fourth Ig-like" evidence="13">
    <location>
        <begin position="793"/>
        <end position="929"/>
    </location>
</feature>
<feature type="chain" id="PRO_5043609667" evidence="9">
    <location>
        <begin position="23"/>
        <end position="1628"/>
    </location>
</feature>
<dbReference type="InterPro" id="IPR013783">
    <property type="entry name" value="Ig-like_fold"/>
</dbReference>
<feature type="transmembrane region" description="Helical" evidence="8">
    <location>
        <begin position="1077"/>
        <end position="1099"/>
    </location>
</feature>
<evidence type="ECO:0000256" key="5">
    <source>
        <dbReference type="ARBA" id="ARBA00022989"/>
    </source>
</evidence>
<feature type="compositionally biased region" description="Basic and acidic residues" evidence="7">
    <location>
        <begin position="1341"/>
        <end position="1356"/>
    </location>
</feature>
<accession>A0AAW1M0V8</accession>
<dbReference type="EMBL" id="JASPKY010000074">
    <property type="protein sequence ID" value="KAK9739469.1"/>
    <property type="molecule type" value="Genomic_DNA"/>
</dbReference>
<dbReference type="Pfam" id="PF24498">
    <property type="entry name" value="Ig_TMEM131L_3"/>
    <property type="match status" value="1"/>
</dbReference>
<dbReference type="Pfam" id="PF24499">
    <property type="entry name" value="Ig_TMEM131L_4"/>
    <property type="match status" value="1"/>
</dbReference>
<sequence>MPECSLSWIILIFMLLESVVKTHLTIYDSSHGFIPNSHDRYIMQDISSMHEELTADIRSSSFNNMKLHLRFEPEFLDFKQRPLGVPHVEKVRLINTDRNKSIDMTSISGSTVHFHSSFFEDKKIPPLGNTTFNVVFLGREEGSIESSLYIHTTEGHLKYQVKGASVFSPYRLRPIVGVKLPINTSFSPLIYMHNPHTEPIQIVEVYSSGGDFHLELPSGELEGPKDLWEIPPLDTKAVIRVRFYARSEQNHTAYVRIKLNNTEEILVVPLEVEVTPNAGLYSPQGSIDFGVGGSLDPPKQVKLFLQNPLKKVVKVHSVTTTSKAIKVDYESVKVPSDSKNPKTDSTSYEVATLTLDWKTAFESNEFSGKIIVKYKNGKGSTEIPYYITIVEGGLSYNSSITKYFVKEKTENLSFRSVVVRNDFPTSVMLINVTLPKEAQSYFYVSDFKSVILKSKEERSIFSLKLRSGVSLSNLKLNSYVILKTNVSEVEFPLYTYNGKLELHLPYKSKDNSLDLGLMSAESKKDTYILLLNRNPVSVTIKQMSTSLPVSTIDLVGCDKGDITKALLKDNYRNMSRCAKLRSNEFAILRLTIRTSRSEAQQWGEINIQTQYEHLSIPVHFKVAQGKLEIGPDRLVFDQCFPGKICSHPLRVHSTFNDPMVIEDILSIPPDPRITSKHSGHIMARATKVIGHLYLDPNLKCQNECYLGMLPDNTAQWLKTLTLTKLTSEIDLNLVNIFYNRYLNQTSNGQPRWQNLTMRLDTSEVKGHIFKTRVKMSWPSLLSDQSAENKSVFMFPLTQVGNITYRNLTIRNPSSLSLLVQLVFDYVYPGVETLKEGLPPDFFPGSVDSKKGKSAFFFSNSRGDSQKEMLEKLLNVDVSSNSLPFLLKPGENYTIKIGYQAEEALLDSAFVFIRNNLTVLEIIQLKGQGAHPNFKFGNRKPGSLQPLQFELTEKHLKDCEREKNRKYPVPNLTVKRSFTARNTGDITVYINSFHINGHLCEGFGFKVLNCEPFALAPNGTKKIDIAFTPDFTLSKITRTLILDTSLNYPVNYTLVTTVPHYYLALCTSVLTRPTWESILYYLVICVMFFSLVFIVVAAILESERIIKLALNVISRQSSSIQPTLDLRLIGAQTRSEIQSVTKPDTEEQKTKPEKHIEKPVKQPDETKLHKPEEKYMVLIPTTGKVKKKLGKVKSNDITVTESTDNNNKKHVPEKPQKRPVEVKTYVPETECQKRSYQKEKKIPNKKEAKQIEVVQLPYEEETSSTTTESSNNEEMEKPIKLPLKKSNSRSDNQEQKEIEVEHPKIERKRSGQKQNNKKEMKENIQDNKIETPKDHKLKPNKNQKERREKQHANPKKTIEKTTSKTFSETMVTNNSCTRVSPSIPSTTIWGENRATFSDVVARSEQASTASRLPQTQSTKPTMYVEPYKQSNSELGPIGSRKENYWSGNVLPINTNNDQFNQIQMPNNNNNNNNFFEHNNVSADNTNNFLDLNSVRDSSILNFMQPNMYQQSAVSQSVQDPWRTNTNTNQLWDSIFYTSLNEPAQPMSLISPDTCWSWGSPVWRPQLSDTTRTPTRTPPGFAPHRDLEEQLQQHIQHPQQQQTDSIYDPFGVNNIWTHQQSNPWNYPHGQ</sequence>
<feature type="compositionally biased region" description="Polar residues" evidence="7">
    <location>
        <begin position="1195"/>
        <end position="1204"/>
    </location>
</feature>
<dbReference type="InterPro" id="IPR055435">
    <property type="entry name" value="Ig_TMEM131L_3"/>
</dbReference>
<feature type="compositionally biased region" description="Basic and acidic residues" evidence="7">
    <location>
        <begin position="1315"/>
        <end position="1333"/>
    </location>
</feature>
<dbReference type="Pfam" id="PF24495">
    <property type="entry name" value="Ig_TMEM131_2"/>
    <property type="match status" value="1"/>
</dbReference>
<evidence type="ECO:0000256" key="3">
    <source>
        <dbReference type="ARBA" id="ARBA00022692"/>
    </source>
</evidence>
<dbReference type="InterPro" id="IPR039877">
    <property type="entry name" value="TMEM131-like"/>
</dbReference>
<keyword evidence="16" id="KW-1185">Reference proteome</keyword>
<dbReference type="InterPro" id="IPR056311">
    <property type="entry name" value="TMEM131_Ig_2"/>
</dbReference>
<dbReference type="Proteomes" id="UP001458880">
    <property type="component" value="Unassembled WGS sequence"/>
</dbReference>
<name>A0AAW1M0V8_POPJA</name>
<dbReference type="PANTHER" id="PTHR22050">
    <property type="entry name" value="RW1 PROTEIN HOMOLOG"/>
    <property type="match status" value="1"/>
</dbReference>
<dbReference type="Pfam" id="PF24501">
    <property type="entry name" value="Ig_TMEM131L_5"/>
    <property type="match status" value="1"/>
</dbReference>
<keyword evidence="5 8" id="KW-1133">Transmembrane helix</keyword>
<evidence type="ECO:0000256" key="9">
    <source>
        <dbReference type="SAM" id="SignalP"/>
    </source>
</evidence>
<evidence type="ECO:0000259" key="14">
    <source>
        <dbReference type="Pfam" id="PF24501"/>
    </source>
</evidence>
<evidence type="ECO:0000256" key="4">
    <source>
        <dbReference type="ARBA" id="ARBA00022729"/>
    </source>
</evidence>
<comment type="subcellular location">
    <subcellularLocation>
        <location evidence="1">Membrane</location>
        <topology evidence="1">Single-pass type I membrane protein</topology>
    </subcellularLocation>
</comment>
<dbReference type="PANTHER" id="PTHR22050:SF0">
    <property type="entry name" value="TRANSMEMBRANE PROTEIN 131 HOMOLOG"/>
    <property type="match status" value="1"/>
</dbReference>
<gene>
    <name evidence="15" type="ORF">QE152_g8936</name>
</gene>
<evidence type="ECO:0000256" key="2">
    <source>
        <dbReference type="ARBA" id="ARBA00006682"/>
    </source>
</evidence>
<feature type="compositionally biased region" description="Basic and acidic residues" evidence="7">
    <location>
        <begin position="1142"/>
        <end position="1162"/>
    </location>
</feature>
<feature type="compositionally biased region" description="Basic and acidic residues" evidence="7">
    <location>
        <begin position="1290"/>
        <end position="1303"/>
    </location>
</feature>
<dbReference type="GO" id="GO:0016020">
    <property type="term" value="C:membrane"/>
    <property type="evidence" value="ECO:0007669"/>
    <property type="project" value="UniProtKB-SubCell"/>
</dbReference>
<evidence type="ECO:0000259" key="11">
    <source>
        <dbReference type="Pfam" id="PF24495"/>
    </source>
</evidence>
<comment type="similarity">
    <text evidence="2">Belongs to the TMEM131 family.</text>
</comment>
<feature type="domain" description="TMEM131L fifth Ig-like" evidence="14">
    <location>
        <begin position="981"/>
        <end position="1045"/>
    </location>
</feature>